<accession>A0ABU9VUR7</accession>
<sequence>MKNDRLLFFNGEILTLTETMPQADWLLVADGRIAAVGRGSEWERYQADAASVDLAGRTMIPGLVDSHVHLMETALNEVGINLGACCSTDEVIACIRKNQGRHAWGKLIHCVGLEEVKLKEKRMPTRFELDTVITDRMLWISSVEYHVSVVNTLGLRWLDLPFNLEGIQRNEAGIPTGVLTGRANFFARKKLLGLTTDQTREKGVGQVLNRAIEKGVTTINAMEGGFLFHDQDALYVLRSLEKMPIDVAFFYQTTDVAKVVALGLDKIGGCIFVDGSFGAHTAALDYPYSDRGESMGTLFFHFEEIRDFVSESMKHNLTVTLHAIGTRAIRLVLEAYREGRRLHPHSTSILRIEHFELPNQDLIEQAVLLKVILSMQPAYEYFWGGSGGMYEERLGEQRRCRTNPLKTLWKQGCIIAGGSDSDVTPIDPLLGIHAAVNHPTESERLAPLEALAMFTLNGAKAIGQQGEKGTLEVGHLADLCILEENPLRVHPEKIKDIQVTATIKKGKILFDRGIQLNSEPLKSPQGNLKVKLGG</sequence>
<comment type="caution">
    <text evidence="2">The sequence shown here is derived from an EMBL/GenBank/DDBJ whole genome shotgun (WGS) entry which is preliminary data.</text>
</comment>
<evidence type="ECO:0000313" key="3">
    <source>
        <dbReference type="Proteomes" id="UP001407405"/>
    </source>
</evidence>
<dbReference type="InterPro" id="IPR013108">
    <property type="entry name" value="Amidohydro_3"/>
</dbReference>
<evidence type="ECO:0000313" key="2">
    <source>
        <dbReference type="EMBL" id="MEN1760844.1"/>
    </source>
</evidence>
<dbReference type="GO" id="GO:0016787">
    <property type="term" value="F:hydrolase activity"/>
    <property type="evidence" value="ECO:0007669"/>
    <property type="project" value="UniProtKB-KW"/>
</dbReference>
<dbReference type="Pfam" id="PF07969">
    <property type="entry name" value="Amidohydro_3"/>
    <property type="match status" value="1"/>
</dbReference>
<feature type="domain" description="Amidohydrolase 3" evidence="1">
    <location>
        <begin position="52"/>
        <end position="510"/>
    </location>
</feature>
<dbReference type="InterPro" id="IPR032466">
    <property type="entry name" value="Metal_Hydrolase"/>
</dbReference>
<dbReference type="PANTHER" id="PTHR22642">
    <property type="entry name" value="IMIDAZOLONEPROPIONASE"/>
    <property type="match status" value="1"/>
</dbReference>
<dbReference type="CDD" id="cd01300">
    <property type="entry name" value="YtcJ_like"/>
    <property type="match status" value="1"/>
</dbReference>
<dbReference type="Gene3D" id="3.10.310.70">
    <property type="match status" value="1"/>
</dbReference>
<protein>
    <submittedName>
        <fullName evidence="2">Amidohydrolase</fullName>
        <ecNumber evidence="2">3.5.-.-</ecNumber>
    </submittedName>
</protein>
<dbReference type="EMBL" id="JBCITM010000009">
    <property type="protein sequence ID" value="MEN1760844.1"/>
    <property type="molecule type" value="Genomic_DNA"/>
</dbReference>
<dbReference type="Gene3D" id="3.20.20.140">
    <property type="entry name" value="Metal-dependent hydrolases"/>
    <property type="match status" value="1"/>
</dbReference>
<dbReference type="EC" id="3.5.-.-" evidence="2"/>
<name>A0ABU9VUR7_9CLOT</name>
<dbReference type="PANTHER" id="PTHR22642:SF22">
    <property type="entry name" value="EXOENZYMES REGULATORY PROTEIN AEPA"/>
    <property type="match status" value="1"/>
</dbReference>
<dbReference type="InterPro" id="IPR033932">
    <property type="entry name" value="YtcJ-like"/>
</dbReference>
<dbReference type="Gene3D" id="2.30.40.10">
    <property type="entry name" value="Urease, subunit C, domain 1"/>
    <property type="match status" value="1"/>
</dbReference>
<dbReference type="SUPFAM" id="SSF51556">
    <property type="entry name" value="Metallo-dependent hydrolases"/>
    <property type="match status" value="1"/>
</dbReference>
<organism evidence="2 3">
    <name type="scientific">Anoxynatronum sibiricum</name>
    <dbReference type="NCBI Taxonomy" id="210623"/>
    <lineage>
        <taxon>Bacteria</taxon>
        <taxon>Bacillati</taxon>
        <taxon>Bacillota</taxon>
        <taxon>Clostridia</taxon>
        <taxon>Eubacteriales</taxon>
        <taxon>Clostridiaceae</taxon>
        <taxon>Anoxynatronum</taxon>
    </lineage>
</organism>
<dbReference type="InterPro" id="IPR011059">
    <property type="entry name" value="Metal-dep_hydrolase_composite"/>
</dbReference>
<proteinExistence type="predicted"/>
<keyword evidence="3" id="KW-1185">Reference proteome</keyword>
<gene>
    <name evidence="2" type="ORF">AAIG11_10180</name>
</gene>
<evidence type="ECO:0000259" key="1">
    <source>
        <dbReference type="Pfam" id="PF07969"/>
    </source>
</evidence>
<reference evidence="2 3" key="1">
    <citation type="submission" date="2024-04" db="EMBL/GenBank/DDBJ databases">
        <title>Genome sequencing and metabolic network reconstruction of aminoacids and betaine degradation by Anoxynatronum sibiricum.</title>
        <authorList>
            <person name="Detkova E.N."/>
            <person name="Boltjanskaja Y.V."/>
            <person name="Mardanov A.V."/>
            <person name="Kevbrin V."/>
        </authorList>
    </citation>
    <scope>NUCLEOTIDE SEQUENCE [LARGE SCALE GENOMIC DNA]</scope>
    <source>
        <strain evidence="2 3">Z-7981</strain>
    </source>
</reference>
<keyword evidence="2" id="KW-0378">Hydrolase</keyword>
<dbReference type="SUPFAM" id="SSF51338">
    <property type="entry name" value="Composite domain of metallo-dependent hydrolases"/>
    <property type="match status" value="1"/>
</dbReference>
<dbReference type="Proteomes" id="UP001407405">
    <property type="component" value="Unassembled WGS sequence"/>
</dbReference>